<dbReference type="InterPro" id="IPR004195">
    <property type="entry name" value="Head_decoration_D"/>
</dbReference>
<comment type="caution">
    <text evidence="1">The sequence shown here is derived from an EMBL/GenBank/DDBJ whole genome shotgun (WGS) entry which is preliminary data.</text>
</comment>
<name>A0ABT8BKA1_9HYPH</name>
<gene>
    <name evidence="1" type="ORF">QWZ12_16020</name>
</gene>
<dbReference type="Proteomes" id="UP001224644">
    <property type="component" value="Unassembled WGS sequence"/>
</dbReference>
<organism evidence="1 2">
    <name type="scientific">Methylobacterium adhaesivum</name>
    <dbReference type="NCBI Taxonomy" id="333297"/>
    <lineage>
        <taxon>Bacteria</taxon>
        <taxon>Pseudomonadati</taxon>
        <taxon>Pseudomonadota</taxon>
        <taxon>Alphaproteobacteria</taxon>
        <taxon>Hyphomicrobiales</taxon>
        <taxon>Methylobacteriaceae</taxon>
        <taxon>Methylobacterium</taxon>
    </lineage>
</organism>
<dbReference type="EMBL" id="JAUFPX010000015">
    <property type="protein sequence ID" value="MDN3592105.1"/>
    <property type="molecule type" value="Genomic_DNA"/>
</dbReference>
<sequence length="134" mass="13951">MAHFNKNEGEITPDSLILGGYEARKIKIKAGAGKLARGTVLGEIASGPDAGKFVKSEKTITSGGNTAAVTDGSEVPDRVLMTDVDATGPKDADGIAAITGRFDQKKLILGAGHTLGSIDKPFRLRSIYLENPLG</sequence>
<reference evidence="2" key="1">
    <citation type="journal article" date="2019" name="Int. J. Syst. Evol. Microbiol.">
        <title>The Global Catalogue of Microorganisms (GCM) 10K type strain sequencing project: providing services to taxonomists for standard genome sequencing and annotation.</title>
        <authorList>
            <consortium name="The Broad Institute Genomics Platform"/>
            <consortium name="The Broad Institute Genome Sequencing Center for Infectious Disease"/>
            <person name="Wu L."/>
            <person name="Ma J."/>
        </authorList>
    </citation>
    <scope>NUCLEOTIDE SEQUENCE [LARGE SCALE GENOMIC DNA]</scope>
    <source>
        <strain evidence="2">CECT 7069</strain>
    </source>
</reference>
<accession>A0ABT8BKA1</accession>
<dbReference type="Pfam" id="PF02924">
    <property type="entry name" value="HDPD"/>
    <property type="match status" value="1"/>
</dbReference>
<dbReference type="RefSeq" id="WP_238226201.1">
    <property type="nucleotide sequence ID" value="NZ_BPQD01000016.1"/>
</dbReference>
<keyword evidence="2" id="KW-1185">Reference proteome</keyword>
<evidence type="ECO:0000313" key="1">
    <source>
        <dbReference type="EMBL" id="MDN3592105.1"/>
    </source>
</evidence>
<protein>
    <submittedName>
        <fullName evidence="1">Head decoration protein</fullName>
    </submittedName>
</protein>
<evidence type="ECO:0000313" key="2">
    <source>
        <dbReference type="Proteomes" id="UP001224644"/>
    </source>
</evidence>
<proteinExistence type="predicted"/>